<gene>
    <name evidence="1" type="ORF">FOTG_17504</name>
</gene>
<organism evidence="1">
    <name type="scientific">Fusarium oxysporum f. sp. vasinfectum 25433</name>
    <dbReference type="NCBI Taxonomy" id="1089449"/>
    <lineage>
        <taxon>Eukaryota</taxon>
        <taxon>Fungi</taxon>
        <taxon>Dikarya</taxon>
        <taxon>Ascomycota</taxon>
        <taxon>Pezizomycotina</taxon>
        <taxon>Sordariomycetes</taxon>
        <taxon>Hypocreomycetidae</taxon>
        <taxon>Hypocreales</taxon>
        <taxon>Nectriaceae</taxon>
        <taxon>Fusarium</taxon>
        <taxon>Fusarium oxysporum species complex</taxon>
    </lineage>
</organism>
<dbReference type="Proteomes" id="UP000030701">
    <property type="component" value="Unassembled WGS sequence"/>
</dbReference>
<dbReference type="HOGENOM" id="CLU_3125099_0_0_1"/>
<dbReference type="EMBL" id="JH658087">
    <property type="protein sequence ID" value="EXM14082.1"/>
    <property type="molecule type" value="Genomic_DNA"/>
</dbReference>
<reference evidence="1" key="1">
    <citation type="submission" date="2011-11" db="EMBL/GenBank/DDBJ databases">
        <title>The Genome Sequence of Fusarium oxysporum Cotton.</title>
        <authorList>
            <consortium name="The Broad Institute Genome Sequencing Platform"/>
            <person name="Ma L.-J."/>
            <person name="Gale L.R."/>
            <person name="Schwartz D.C."/>
            <person name="Zhou S."/>
            <person name="Corby-Kistler H."/>
            <person name="Young S.K."/>
            <person name="Zeng Q."/>
            <person name="Gargeya S."/>
            <person name="Fitzgerald M."/>
            <person name="Haas B."/>
            <person name="Abouelleil A."/>
            <person name="Alvarado L."/>
            <person name="Arachchi H.M."/>
            <person name="Berlin A."/>
            <person name="Brown A."/>
            <person name="Chapman S.B."/>
            <person name="Chen Z."/>
            <person name="Dunbar C."/>
            <person name="Freedman E."/>
            <person name="Gearin G."/>
            <person name="Goldberg J."/>
            <person name="Griggs A."/>
            <person name="Gujja S."/>
            <person name="Heiman D."/>
            <person name="Howarth C."/>
            <person name="Larson L."/>
            <person name="Lui A."/>
            <person name="MacDonald P.J.P."/>
            <person name="Montmayeur A."/>
            <person name="Murphy C."/>
            <person name="Neiman D."/>
            <person name="Pearson M."/>
            <person name="Priest M."/>
            <person name="Roberts A."/>
            <person name="Saif S."/>
            <person name="Shea T."/>
            <person name="Shenoy N."/>
            <person name="Sisk P."/>
            <person name="Stolte C."/>
            <person name="Sykes S."/>
            <person name="Wortman J."/>
            <person name="Nusbaum C."/>
            <person name="Birren B."/>
        </authorList>
    </citation>
    <scope>NUCLEOTIDE SEQUENCE [LARGE SCALE GENOMIC DNA]</scope>
    <source>
        <strain evidence="1">25433</strain>
    </source>
</reference>
<name>X0KZ46_FUSOX</name>
<protein>
    <submittedName>
        <fullName evidence="1">Uncharacterized protein</fullName>
    </submittedName>
</protein>
<evidence type="ECO:0000313" key="1">
    <source>
        <dbReference type="EMBL" id="EXM14082.1"/>
    </source>
</evidence>
<reference evidence="1" key="2">
    <citation type="submission" date="2012-05" db="EMBL/GenBank/DDBJ databases">
        <title>The Genome Annotation of Fusarium oxysporum Cotton.</title>
        <authorList>
            <consortium name="The Broad Institute Genomics Platform"/>
            <person name="Ma L.-J."/>
            <person name="Corby-Kistler H."/>
            <person name="Broz K."/>
            <person name="Gale L.R."/>
            <person name="Jonkers W."/>
            <person name="O'Donnell K."/>
            <person name="Ploetz R."/>
            <person name="Steinberg C."/>
            <person name="Schwartz D.C."/>
            <person name="VanEtten H."/>
            <person name="Zhou S."/>
            <person name="Young S.K."/>
            <person name="Zeng Q."/>
            <person name="Gargeya S."/>
            <person name="Fitzgerald M."/>
            <person name="Abouelleil A."/>
            <person name="Alvarado L."/>
            <person name="Chapman S.B."/>
            <person name="Gainer-Dewar J."/>
            <person name="Goldberg J."/>
            <person name="Griggs A."/>
            <person name="Gujja S."/>
            <person name="Hansen M."/>
            <person name="Howarth C."/>
            <person name="Imamovic A."/>
            <person name="Ireland A."/>
            <person name="Larimer J."/>
            <person name="McCowan C."/>
            <person name="Murphy C."/>
            <person name="Pearson M."/>
            <person name="Poon T.W."/>
            <person name="Priest M."/>
            <person name="Roberts A."/>
            <person name="Saif S."/>
            <person name="Shea T."/>
            <person name="Sykes S."/>
            <person name="Wortman J."/>
            <person name="Nusbaum C."/>
            <person name="Birren B."/>
        </authorList>
    </citation>
    <scope>NUCLEOTIDE SEQUENCE</scope>
    <source>
        <strain evidence="1">25433</strain>
    </source>
</reference>
<proteinExistence type="predicted"/>
<sequence>MVEHVTFCAVITVRHQRTVALNFARMIPLALEERLVCENHEVRRFKIEWW</sequence>
<dbReference type="AlphaFoldDB" id="X0KZ46"/>
<accession>X0KZ46</accession>